<evidence type="ECO:0000313" key="5">
    <source>
        <dbReference type="EMBL" id="CAE10018.1"/>
    </source>
</evidence>
<dbReference type="Gene3D" id="2.60.120.10">
    <property type="entry name" value="Jelly Rolls"/>
    <property type="match status" value="1"/>
</dbReference>
<keyword evidence="2" id="KW-0238">DNA-binding</keyword>
<dbReference type="EMBL" id="BX571659">
    <property type="protein sequence ID" value="CAE10018.1"/>
    <property type="molecule type" value="Genomic_DNA"/>
</dbReference>
<dbReference type="InterPro" id="IPR014710">
    <property type="entry name" value="RmlC-like_jellyroll"/>
</dbReference>
<keyword evidence="6" id="KW-1185">Reference proteome</keyword>
<dbReference type="InterPro" id="IPR036388">
    <property type="entry name" value="WH-like_DNA-bd_sf"/>
</dbReference>
<keyword evidence="1" id="KW-0805">Transcription regulation</keyword>
<dbReference type="PANTHER" id="PTHR24567:SF26">
    <property type="entry name" value="REGULATORY PROTEIN YEIL"/>
    <property type="match status" value="1"/>
</dbReference>
<dbReference type="eggNOG" id="COG0664">
    <property type="taxonomic scope" value="Bacteria"/>
</dbReference>
<sequence length="212" mass="24467">MREAIRGLFKDISESVVDEILLMATLQRVRHGDLIFAEGEKPERLYVLIEGEVKVFKVNHKGDETILRFFHPVQFISELASLDNLPFPTSTKAQTDLRLATFEIESFKELMRAHIELYDFMLHSLCQKLHYHMNVTIAKNSDNEDSYSKIALLLLEDFTSFAQTKHWKIAQSINVAPETLSRVLRRFREEGAIGGVGKKISLLDRSKLKKYL</sequence>
<proteinExistence type="predicted"/>
<dbReference type="SUPFAM" id="SSF46785">
    <property type="entry name" value="Winged helix' DNA-binding domain"/>
    <property type="match status" value="1"/>
</dbReference>
<dbReference type="PANTHER" id="PTHR24567">
    <property type="entry name" value="CRP FAMILY TRANSCRIPTIONAL REGULATORY PROTEIN"/>
    <property type="match status" value="1"/>
</dbReference>
<dbReference type="AlphaFoldDB" id="Q7MRZ8"/>
<accession>Q7MRZ8</accession>
<gene>
    <name evidence="5" type="ordered locus">WS0913</name>
</gene>
<keyword evidence="3" id="KW-0804">Transcription</keyword>
<dbReference type="GO" id="GO:0003677">
    <property type="term" value="F:DNA binding"/>
    <property type="evidence" value="ECO:0007669"/>
    <property type="project" value="UniProtKB-KW"/>
</dbReference>
<dbReference type="InterPro" id="IPR018490">
    <property type="entry name" value="cNMP-bd_dom_sf"/>
</dbReference>
<dbReference type="KEGG" id="wsu:WS0913"/>
<dbReference type="InterPro" id="IPR000595">
    <property type="entry name" value="cNMP-bd_dom"/>
</dbReference>
<evidence type="ECO:0000256" key="2">
    <source>
        <dbReference type="ARBA" id="ARBA00023125"/>
    </source>
</evidence>
<dbReference type="GO" id="GO:0003700">
    <property type="term" value="F:DNA-binding transcription factor activity"/>
    <property type="evidence" value="ECO:0007669"/>
    <property type="project" value="TreeGrafter"/>
</dbReference>
<dbReference type="PROSITE" id="PS50042">
    <property type="entry name" value="CNMP_BINDING_3"/>
    <property type="match status" value="1"/>
</dbReference>
<name>Q7MRZ8_WOLSU</name>
<dbReference type="InterPro" id="IPR036390">
    <property type="entry name" value="WH_DNA-bd_sf"/>
</dbReference>
<reference evidence="5 6" key="1">
    <citation type="journal article" date="2003" name="Proc. Natl. Acad. Sci. U.S.A.">
        <title>Complete genome sequence and analysis of Wolinella succinogenes.</title>
        <authorList>
            <person name="Baar C."/>
            <person name="Eppinger M."/>
            <person name="Raddatz G."/>
            <person name="Simon JM."/>
            <person name="Lanz C."/>
            <person name="Klimmek O."/>
            <person name="Nandakumar R."/>
            <person name="Gross R."/>
            <person name="Rosinus A."/>
            <person name="Keller H."/>
            <person name="Jagtap P."/>
            <person name="Linke B."/>
            <person name="Meyer F."/>
            <person name="Lederer H."/>
            <person name="Schuster S.C."/>
        </authorList>
    </citation>
    <scope>NUCLEOTIDE SEQUENCE [LARGE SCALE GENOMIC DNA]</scope>
    <source>
        <strain evidence="6">ATCC 29543 / DSM 1740 / CCUG 13145 / JCM 31913 / LMG 7466 / NCTC 11488 / FDC 602W</strain>
    </source>
</reference>
<dbReference type="CDD" id="cd00038">
    <property type="entry name" value="CAP_ED"/>
    <property type="match status" value="1"/>
</dbReference>
<protein>
    <submittedName>
        <fullName evidence="5">DNR</fullName>
    </submittedName>
</protein>
<evidence type="ECO:0000259" key="4">
    <source>
        <dbReference type="PROSITE" id="PS50042"/>
    </source>
</evidence>
<feature type="domain" description="Cyclic nucleotide-binding" evidence="4">
    <location>
        <begin position="8"/>
        <end position="128"/>
    </location>
</feature>
<dbReference type="InterPro" id="IPR050397">
    <property type="entry name" value="Env_Response_Regulators"/>
</dbReference>
<dbReference type="Gene3D" id="1.10.10.10">
    <property type="entry name" value="Winged helix-like DNA-binding domain superfamily/Winged helix DNA-binding domain"/>
    <property type="match status" value="1"/>
</dbReference>
<dbReference type="SUPFAM" id="SSF51206">
    <property type="entry name" value="cAMP-binding domain-like"/>
    <property type="match status" value="1"/>
</dbReference>
<dbReference type="STRING" id="273121.WS0913"/>
<organism evidence="6">
    <name type="scientific">Wolinella succinogenes (strain ATCC 29543 / DSM 1740 / CCUG 13145 / JCM 31913 / LMG 7466 / NCTC 11488 / FDC 602W)</name>
    <name type="common">Vibrio succinogenes</name>
    <dbReference type="NCBI Taxonomy" id="273121"/>
    <lineage>
        <taxon>Bacteria</taxon>
        <taxon>Pseudomonadati</taxon>
        <taxon>Campylobacterota</taxon>
        <taxon>Epsilonproteobacteria</taxon>
        <taxon>Campylobacterales</taxon>
        <taxon>Helicobacteraceae</taxon>
        <taxon>Wolinella</taxon>
    </lineage>
</organism>
<dbReference type="RefSeq" id="WP_011138815.1">
    <property type="nucleotide sequence ID" value="NC_005090.1"/>
</dbReference>
<evidence type="ECO:0000256" key="1">
    <source>
        <dbReference type="ARBA" id="ARBA00023015"/>
    </source>
</evidence>
<dbReference type="GO" id="GO:0005829">
    <property type="term" value="C:cytosol"/>
    <property type="evidence" value="ECO:0007669"/>
    <property type="project" value="TreeGrafter"/>
</dbReference>
<dbReference type="Pfam" id="PF00027">
    <property type="entry name" value="cNMP_binding"/>
    <property type="match status" value="1"/>
</dbReference>
<dbReference type="InterPro" id="IPR012318">
    <property type="entry name" value="HTH_CRP"/>
</dbReference>
<dbReference type="DNASU" id="2554785"/>
<dbReference type="SMART" id="SM00100">
    <property type="entry name" value="cNMP"/>
    <property type="match status" value="1"/>
</dbReference>
<evidence type="ECO:0000256" key="3">
    <source>
        <dbReference type="ARBA" id="ARBA00023163"/>
    </source>
</evidence>
<dbReference type="Pfam" id="PF13545">
    <property type="entry name" value="HTH_Crp_2"/>
    <property type="match status" value="1"/>
</dbReference>
<evidence type="ECO:0000313" key="6">
    <source>
        <dbReference type="Proteomes" id="UP000000422"/>
    </source>
</evidence>
<dbReference type="Proteomes" id="UP000000422">
    <property type="component" value="Chromosome"/>
</dbReference>
<dbReference type="HOGENOM" id="CLU_075053_4_0_7"/>